<organism evidence="1 2">
    <name type="scientific">Collybiopsis luxurians FD-317 M1</name>
    <dbReference type="NCBI Taxonomy" id="944289"/>
    <lineage>
        <taxon>Eukaryota</taxon>
        <taxon>Fungi</taxon>
        <taxon>Dikarya</taxon>
        <taxon>Basidiomycota</taxon>
        <taxon>Agaricomycotina</taxon>
        <taxon>Agaricomycetes</taxon>
        <taxon>Agaricomycetidae</taxon>
        <taxon>Agaricales</taxon>
        <taxon>Marasmiineae</taxon>
        <taxon>Omphalotaceae</taxon>
        <taxon>Collybiopsis</taxon>
        <taxon>Collybiopsis luxurians</taxon>
    </lineage>
</organism>
<accession>A0A0D0CBC6</accession>
<evidence type="ECO:0000313" key="1">
    <source>
        <dbReference type="EMBL" id="KIK52163.1"/>
    </source>
</evidence>
<dbReference type="EMBL" id="KN834847">
    <property type="protein sequence ID" value="KIK52163.1"/>
    <property type="molecule type" value="Genomic_DNA"/>
</dbReference>
<dbReference type="HOGENOM" id="CLU_1299855_0_0_1"/>
<keyword evidence="2" id="KW-1185">Reference proteome</keyword>
<protein>
    <submittedName>
        <fullName evidence="1">Uncharacterized protein</fullName>
    </submittedName>
</protein>
<dbReference type="Proteomes" id="UP000053593">
    <property type="component" value="Unassembled WGS sequence"/>
</dbReference>
<sequence length="212" mass="23833">MPLLMLSLAHDRCRCLASLFSSSSPPHFSPPSLGSLPSARPKINFLIPAMFIVIYPHYLLSYDVRSPNPQPSTLLPSFPLFPAFPLSRPLFSHAPALPRTLPSLPSLRSRPRPPTTRSFTSTKYRIPIPSLLRFTSYLLHTVPFTPPPRPRPRPARSALERIYIYISLSVSVSESVSVSVRSSIAFVLVHDPCFTWVPVFTIYAEVLRELKK</sequence>
<proteinExistence type="predicted"/>
<dbReference type="AlphaFoldDB" id="A0A0D0CBC6"/>
<name>A0A0D0CBC6_9AGAR</name>
<gene>
    <name evidence="1" type="ORF">GYMLUDRAFT_251418</name>
</gene>
<reference evidence="1 2" key="1">
    <citation type="submission" date="2014-04" db="EMBL/GenBank/DDBJ databases">
        <title>Evolutionary Origins and Diversification of the Mycorrhizal Mutualists.</title>
        <authorList>
            <consortium name="DOE Joint Genome Institute"/>
            <consortium name="Mycorrhizal Genomics Consortium"/>
            <person name="Kohler A."/>
            <person name="Kuo A."/>
            <person name="Nagy L.G."/>
            <person name="Floudas D."/>
            <person name="Copeland A."/>
            <person name="Barry K.W."/>
            <person name="Cichocki N."/>
            <person name="Veneault-Fourrey C."/>
            <person name="LaButti K."/>
            <person name="Lindquist E.A."/>
            <person name="Lipzen A."/>
            <person name="Lundell T."/>
            <person name="Morin E."/>
            <person name="Murat C."/>
            <person name="Riley R."/>
            <person name="Ohm R."/>
            <person name="Sun H."/>
            <person name="Tunlid A."/>
            <person name="Henrissat B."/>
            <person name="Grigoriev I.V."/>
            <person name="Hibbett D.S."/>
            <person name="Martin F."/>
        </authorList>
    </citation>
    <scope>NUCLEOTIDE SEQUENCE [LARGE SCALE GENOMIC DNA]</scope>
    <source>
        <strain evidence="1 2">FD-317 M1</strain>
    </source>
</reference>
<evidence type="ECO:0000313" key="2">
    <source>
        <dbReference type="Proteomes" id="UP000053593"/>
    </source>
</evidence>